<feature type="region of interest" description="Disordered" evidence="4">
    <location>
        <begin position="428"/>
        <end position="533"/>
    </location>
</feature>
<dbReference type="GO" id="GO:0070210">
    <property type="term" value="C:Rpd3L-Expanded complex"/>
    <property type="evidence" value="ECO:0007669"/>
    <property type="project" value="TreeGrafter"/>
</dbReference>
<feature type="region of interest" description="Disordered" evidence="4">
    <location>
        <begin position="271"/>
        <end position="406"/>
    </location>
</feature>
<dbReference type="GO" id="GO:0061188">
    <property type="term" value="P:negative regulation of rDNA heterochromatin formation"/>
    <property type="evidence" value="ECO:0007669"/>
    <property type="project" value="TreeGrafter"/>
</dbReference>
<keyword evidence="1" id="KW-0479">Metal-binding</keyword>
<sequence>MAGPDPRRSSRARTTQSQSQNSSTASSLSGRPDRISRHPIKGVSPSKSSSSGSLSSEPPEDSITADDTFGTRRRTRGQGEERERAGTKTDSYEMAAGDDDLQDEDEAVRCICGYDDWPGPPPLDEDSRHNPKDANGIDPIFVTSVTDDAAGFFVQCDICKIWQHGACVGIMTEESSPDEYFCEECRRDLHKIYTARNGQRYSHYLPLKRQSRTTSRTASFGKDERRSPPKDRETRNGRASSAAQTSKRRSTMNSREAGYDEAEALRRAIEASKEDAHLDQADSGSKRPKRGRGDSEEKQESTKRQRTRSRSSSPSFGKAFDDSDDVGASTRNAAPKSKSRSAAARNQRTEKPGEKEERERQRADATNKRKGRSERRRADGTASTIFVKVSVAHEDTDSDPSEELPLAARALASRAAATATTSIATAKKTALVQHSTAAEPPPSLPTPDTPPTNTTVTTKADRKRSHKKKGRNQYTRDRDAYDEDSPARSVSRDRQRDDHAPASGNSKSWDDNHHHHRGGGKANSRAKHGGINSRITMTDMKRRAGAILDFISRTQVELAGETLAKVDGLAAASEAGMSAPGTTTATASATSAANGTESKARQRNDDIRHEKNFQDLNCMEMMDSLTRRLVKWQQEYTA</sequence>
<dbReference type="SUPFAM" id="SSF57903">
    <property type="entry name" value="FYVE/PHD zinc finger"/>
    <property type="match status" value="1"/>
</dbReference>
<name>A0AAN6NCB0_9PEZI</name>
<feature type="compositionally biased region" description="Basic and acidic residues" evidence="4">
    <location>
        <begin position="598"/>
        <end position="608"/>
    </location>
</feature>
<evidence type="ECO:0000256" key="3">
    <source>
        <dbReference type="ARBA" id="ARBA00022833"/>
    </source>
</evidence>
<dbReference type="EMBL" id="MU853768">
    <property type="protein sequence ID" value="KAK3943150.1"/>
    <property type="molecule type" value="Genomic_DNA"/>
</dbReference>
<evidence type="ECO:0000313" key="6">
    <source>
        <dbReference type="EMBL" id="KAK3943150.1"/>
    </source>
</evidence>
<keyword evidence="2" id="KW-0863">Zinc-finger</keyword>
<feature type="compositionally biased region" description="Low complexity" evidence="4">
    <location>
        <begin position="44"/>
        <end position="57"/>
    </location>
</feature>
<dbReference type="AlphaFoldDB" id="A0AAN6NCB0"/>
<feature type="region of interest" description="Disordered" evidence="4">
    <location>
        <begin position="1"/>
        <end position="100"/>
    </location>
</feature>
<feature type="region of interest" description="Disordered" evidence="4">
    <location>
        <begin position="576"/>
        <end position="608"/>
    </location>
</feature>
<dbReference type="GO" id="GO:0061186">
    <property type="term" value="P:negative regulation of silent mating-type cassette heterochromatin formation"/>
    <property type="evidence" value="ECO:0007669"/>
    <property type="project" value="TreeGrafter"/>
</dbReference>
<dbReference type="InterPro" id="IPR013083">
    <property type="entry name" value="Znf_RING/FYVE/PHD"/>
</dbReference>
<dbReference type="Gene3D" id="3.30.40.10">
    <property type="entry name" value="Zinc/RING finger domain, C3HC4 (zinc finger)"/>
    <property type="match status" value="1"/>
</dbReference>
<feature type="compositionally biased region" description="Basic and acidic residues" evidence="4">
    <location>
        <begin position="77"/>
        <end position="91"/>
    </location>
</feature>
<feature type="compositionally biased region" description="Pro residues" evidence="4">
    <location>
        <begin position="439"/>
        <end position="450"/>
    </location>
</feature>
<reference evidence="7" key="1">
    <citation type="journal article" date="2023" name="Mol. Phylogenet. Evol.">
        <title>Genome-scale phylogeny and comparative genomics of the fungal order Sordariales.</title>
        <authorList>
            <person name="Hensen N."/>
            <person name="Bonometti L."/>
            <person name="Westerberg I."/>
            <person name="Brannstrom I.O."/>
            <person name="Guillou S."/>
            <person name="Cros-Aarteil S."/>
            <person name="Calhoun S."/>
            <person name="Haridas S."/>
            <person name="Kuo A."/>
            <person name="Mondo S."/>
            <person name="Pangilinan J."/>
            <person name="Riley R."/>
            <person name="LaButti K."/>
            <person name="Andreopoulos B."/>
            <person name="Lipzen A."/>
            <person name="Chen C."/>
            <person name="Yan M."/>
            <person name="Daum C."/>
            <person name="Ng V."/>
            <person name="Clum A."/>
            <person name="Steindorff A."/>
            <person name="Ohm R.A."/>
            <person name="Martin F."/>
            <person name="Silar P."/>
            <person name="Natvig D.O."/>
            <person name="Lalanne C."/>
            <person name="Gautier V."/>
            <person name="Ament-Velasquez S.L."/>
            <person name="Kruys A."/>
            <person name="Hutchinson M.I."/>
            <person name="Powell A.J."/>
            <person name="Barry K."/>
            <person name="Miller A.N."/>
            <person name="Grigoriev I.V."/>
            <person name="Debuchy R."/>
            <person name="Gladieux P."/>
            <person name="Hiltunen Thoren M."/>
            <person name="Johannesson H."/>
        </authorList>
    </citation>
    <scope>NUCLEOTIDE SEQUENCE [LARGE SCALE GENOMIC DNA]</scope>
    <source>
        <strain evidence="7">CBS 340.73</strain>
    </source>
</reference>
<feature type="compositionally biased region" description="Basic residues" evidence="4">
    <location>
        <begin position="514"/>
        <end position="528"/>
    </location>
</feature>
<evidence type="ECO:0000256" key="1">
    <source>
        <dbReference type="ARBA" id="ARBA00022723"/>
    </source>
</evidence>
<protein>
    <submittedName>
        <fullName evidence="6">Histone deacetylase complex subunit cti6</fullName>
    </submittedName>
</protein>
<evidence type="ECO:0000259" key="5">
    <source>
        <dbReference type="SMART" id="SM00249"/>
    </source>
</evidence>
<dbReference type="Pfam" id="PF20826">
    <property type="entry name" value="PHD_5"/>
    <property type="match status" value="1"/>
</dbReference>
<organism evidence="6 7">
    <name type="scientific">Diplogelasinospora grovesii</name>
    <dbReference type="NCBI Taxonomy" id="303347"/>
    <lineage>
        <taxon>Eukaryota</taxon>
        <taxon>Fungi</taxon>
        <taxon>Dikarya</taxon>
        <taxon>Ascomycota</taxon>
        <taxon>Pezizomycotina</taxon>
        <taxon>Sordariomycetes</taxon>
        <taxon>Sordariomycetidae</taxon>
        <taxon>Sordariales</taxon>
        <taxon>Diplogelasinosporaceae</taxon>
        <taxon>Diplogelasinospora</taxon>
    </lineage>
</organism>
<dbReference type="PANTHER" id="PTHR47793:SF1">
    <property type="entry name" value="HISTONE DEACETYLASE COMPLEX SUBUNIT CTI6"/>
    <property type="match status" value="1"/>
</dbReference>
<keyword evidence="3" id="KW-0862">Zinc</keyword>
<feature type="compositionally biased region" description="Basic and acidic residues" evidence="4">
    <location>
        <begin position="347"/>
        <end position="367"/>
    </location>
</feature>
<feature type="compositionally biased region" description="Basic and acidic residues" evidence="4">
    <location>
        <begin position="271"/>
        <end position="280"/>
    </location>
</feature>
<comment type="caution">
    <text evidence="6">The sequence shown here is derived from an EMBL/GenBank/DDBJ whole genome shotgun (WGS) entry which is preliminary data.</text>
</comment>
<feature type="compositionally biased region" description="Basic and acidic residues" evidence="4">
    <location>
        <begin position="291"/>
        <end position="303"/>
    </location>
</feature>
<dbReference type="PANTHER" id="PTHR47793">
    <property type="entry name" value="HISTONE DEACETYLASE COMPLEX SUBUNIT CTI6"/>
    <property type="match status" value="1"/>
</dbReference>
<evidence type="ECO:0000256" key="4">
    <source>
        <dbReference type="SAM" id="MobiDB-lite"/>
    </source>
</evidence>
<keyword evidence="7" id="KW-1185">Reference proteome</keyword>
<feature type="region of interest" description="Disordered" evidence="4">
    <location>
        <begin position="203"/>
        <end position="258"/>
    </location>
</feature>
<dbReference type="GO" id="GO:0008270">
    <property type="term" value="F:zinc ion binding"/>
    <property type="evidence" value="ECO:0007669"/>
    <property type="project" value="UniProtKB-KW"/>
</dbReference>
<dbReference type="InterPro" id="IPR053051">
    <property type="entry name" value="HDAC_complex_subunit"/>
</dbReference>
<feature type="compositionally biased region" description="Low complexity" evidence="4">
    <location>
        <begin position="576"/>
        <end position="596"/>
    </location>
</feature>
<dbReference type="InterPro" id="IPR011011">
    <property type="entry name" value="Znf_FYVE_PHD"/>
</dbReference>
<feature type="compositionally biased region" description="Basic and acidic residues" evidence="4">
    <location>
        <begin position="490"/>
        <end position="500"/>
    </location>
</feature>
<dbReference type="Proteomes" id="UP001303473">
    <property type="component" value="Unassembled WGS sequence"/>
</dbReference>
<feature type="compositionally biased region" description="Basic and acidic residues" evidence="4">
    <location>
        <begin position="221"/>
        <end position="236"/>
    </location>
</feature>
<accession>A0AAN6NCB0</accession>
<feature type="compositionally biased region" description="Low complexity" evidence="4">
    <location>
        <begin position="331"/>
        <end position="346"/>
    </location>
</feature>
<dbReference type="InterPro" id="IPR001965">
    <property type="entry name" value="Znf_PHD"/>
</dbReference>
<gene>
    <name evidence="6" type="ORF">QBC46DRAFT_362082</name>
</gene>
<proteinExistence type="predicted"/>
<evidence type="ECO:0000256" key="2">
    <source>
        <dbReference type="ARBA" id="ARBA00022771"/>
    </source>
</evidence>
<feature type="domain" description="Zinc finger PHD-type" evidence="5">
    <location>
        <begin position="109"/>
        <end position="186"/>
    </location>
</feature>
<feature type="compositionally biased region" description="Basic residues" evidence="4">
    <location>
        <begin position="461"/>
        <end position="471"/>
    </location>
</feature>
<dbReference type="SMART" id="SM00249">
    <property type="entry name" value="PHD"/>
    <property type="match status" value="1"/>
</dbReference>
<dbReference type="PROSITE" id="PS01359">
    <property type="entry name" value="ZF_PHD_1"/>
    <property type="match status" value="1"/>
</dbReference>
<dbReference type="GO" id="GO:0033698">
    <property type="term" value="C:Rpd3L complex"/>
    <property type="evidence" value="ECO:0007669"/>
    <property type="project" value="TreeGrafter"/>
</dbReference>
<evidence type="ECO:0000313" key="7">
    <source>
        <dbReference type="Proteomes" id="UP001303473"/>
    </source>
</evidence>
<feature type="compositionally biased region" description="Low complexity" evidence="4">
    <location>
        <begin position="12"/>
        <end position="29"/>
    </location>
</feature>
<dbReference type="InterPro" id="IPR019786">
    <property type="entry name" value="Zinc_finger_PHD-type_CS"/>
</dbReference>